<dbReference type="SFLD" id="SFLDG01109">
    <property type="entry name" value="Uncharacterised_Radical_SAM_Su"/>
    <property type="match status" value="1"/>
</dbReference>
<evidence type="ECO:0000256" key="5">
    <source>
        <dbReference type="ARBA" id="ARBA00023004"/>
    </source>
</evidence>
<organism evidence="8 9">
    <name type="scientific">Mitsuokella jalaludinii</name>
    <dbReference type="NCBI Taxonomy" id="187979"/>
    <lineage>
        <taxon>Bacteria</taxon>
        <taxon>Bacillati</taxon>
        <taxon>Bacillota</taxon>
        <taxon>Negativicutes</taxon>
        <taxon>Selenomonadales</taxon>
        <taxon>Selenomonadaceae</taxon>
        <taxon>Mitsuokella</taxon>
    </lineage>
</organism>
<evidence type="ECO:0000256" key="4">
    <source>
        <dbReference type="ARBA" id="ARBA00022723"/>
    </source>
</evidence>
<dbReference type="SFLD" id="SFLDS00029">
    <property type="entry name" value="Radical_SAM"/>
    <property type="match status" value="1"/>
</dbReference>
<evidence type="ECO:0000256" key="6">
    <source>
        <dbReference type="ARBA" id="ARBA00023014"/>
    </source>
</evidence>
<name>A0A173WWL8_9FIRM</name>
<dbReference type="InterPro" id="IPR058240">
    <property type="entry name" value="rSAM_sf"/>
</dbReference>
<dbReference type="InterPro" id="IPR034457">
    <property type="entry name" value="Organic_radical-activating"/>
</dbReference>
<dbReference type="PANTHER" id="PTHR30352">
    <property type="entry name" value="PYRUVATE FORMATE-LYASE-ACTIVATING ENZYME"/>
    <property type="match status" value="1"/>
</dbReference>
<dbReference type="RefSeq" id="WP_055160197.1">
    <property type="nucleotide sequence ID" value="NZ_CABIWZ010000001.1"/>
</dbReference>
<protein>
    <submittedName>
        <fullName evidence="8">Molybdenum cofactor biosynthesis protein A</fullName>
    </submittedName>
</protein>
<feature type="domain" description="Radical SAM core" evidence="7">
    <location>
        <begin position="175"/>
        <end position="405"/>
    </location>
</feature>
<keyword evidence="9" id="KW-1185">Reference proteome</keyword>
<gene>
    <name evidence="8" type="ORF">ERS852385_00442</name>
</gene>
<dbReference type="Pfam" id="PF04055">
    <property type="entry name" value="Radical_SAM"/>
    <property type="match status" value="1"/>
</dbReference>
<proteinExistence type="predicted"/>
<dbReference type="GO" id="GO:0003824">
    <property type="term" value="F:catalytic activity"/>
    <property type="evidence" value="ECO:0007669"/>
    <property type="project" value="InterPro"/>
</dbReference>
<reference evidence="8 9" key="1">
    <citation type="submission" date="2015-09" db="EMBL/GenBank/DDBJ databases">
        <authorList>
            <consortium name="Pathogen Informatics"/>
        </authorList>
    </citation>
    <scope>NUCLEOTIDE SEQUENCE [LARGE SCALE GENOMIC DNA]</scope>
    <source>
        <strain evidence="8 9">2789STDY5608828</strain>
    </source>
</reference>
<dbReference type="eggNOG" id="COG1180">
    <property type="taxonomic scope" value="Bacteria"/>
</dbReference>
<comment type="cofactor">
    <cofactor evidence="1">
        <name>[4Fe-4S] cluster</name>
        <dbReference type="ChEBI" id="CHEBI:49883"/>
    </cofactor>
</comment>
<dbReference type="STRING" id="187979.ERS852385_00442"/>
<evidence type="ECO:0000256" key="3">
    <source>
        <dbReference type="ARBA" id="ARBA00022691"/>
    </source>
</evidence>
<dbReference type="CDD" id="cd01335">
    <property type="entry name" value="Radical_SAM"/>
    <property type="match status" value="1"/>
</dbReference>
<dbReference type="Proteomes" id="UP000095546">
    <property type="component" value="Unassembled WGS sequence"/>
</dbReference>
<dbReference type="InterPro" id="IPR013785">
    <property type="entry name" value="Aldolase_TIM"/>
</dbReference>
<keyword evidence="3" id="KW-0949">S-adenosyl-L-methionine</keyword>
<accession>A0A173WWL8</accession>
<keyword evidence="6" id="KW-0411">Iron-sulfur</keyword>
<evidence type="ECO:0000313" key="9">
    <source>
        <dbReference type="Proteomes" id="UP000095546"/>
    </source>
</evidence>
<dbReference type="AlphaFoldDB" id="A0A173WWL8"/>
<evidence type="ECO:0000313" key="8">
    <source>
        <dbReference type="EMBL" id="CUN43893.1"/>
    </source>
</evidence>
<dbReference type="InterPro" id="IPR007197">
    <property type="entry name" value="rSAM"/>
</dbReference>
<dbReference type="OrthoDB" id="9764628at2"/>
<dbReference type="GO" id="GO:0046872">
    <property type="term" value="F:metal ion binding"/>
    <property type="evidence" value="ECO:0007669"/>
    <property type="project" value="UniProtKB-KW"/>
</dbReference>
<evidence type="ECO:0000256" key="2">
    <source>
        <dbReference type="ARBA" id="ARBA00022485"/>
    </source>
</evidence>
<evidence type="ECO:0000256" key="1">
    <source>
        <dbReference type="ARBA" id="ARBA00001966"/>
    </source>
</evidence>
<dbReference type="PROSITE" id="PS51918">
    <property type="entry name" value="RADICAL_SAM"/>
    <property type="match status" value="1"/>
</dbReference>
<dbReference type="PANTHER" id="PTHR30352:SF5">
    <property type="entry name" value="PYRUVATE FORMATE-LYASE 1-ACTIVATING ENZYME"/>
    <property type="match status" value="1"/>
</dbReference>
<dbReference type="SUPFAM" id="SSF102114">
    <property type="entry name" value="Radical SAM enzymes"/>
    <property type="match status" value="1"/>
</dbReference>
<dbReference type="EMBL" id="CYYU01000001">
    <property type="protein sequence ID" value="CUN43893.1"/>
    <property type="molecule type" value="Genomic_DNA"/>
</dbReference>
<evidence type="ECO:0000259" key="7">
    <source>
        <dbReference type="PROSITE" id="PS51918"/>
    </source>
</evidence>
<keyword evidence="5" id="KW-0408">Iron</keyword>
<dbReference type="GO" id="GO:0051539">
    <property type="term" value="F:4 iron, 4 sulfur cluster binding"/>
    <property type="evidence" value="ECO:0007669"/>
    <property type="project" value="UniProtKB-KW"/>
</dbReference>
<dbReference type="Gene3D" id="3.20.20.70">
    <property type="entry name" value="Aldolase class I"/>
    <property type="match status" value="1"/>
</dbReference>
<sequence length="416" mass="46198">MSKQNEAITAVYADEDGNILDAPGMRGMGRTGRMNVLLQPEDLIPLPESADLMLLPDRLAVGQSADGETMPISGLAVAAILPAGYTRLYMPAYERAEEAQRLPLYGYTAVVVYCDELYCAAVYTDENEKWDPVHYNTKELAKLVKRTKKDLPGNRIVEQVGGCSLKWHCCTAQNLFYRRWECGIPTSPVCNANCFGCISLQPAECCPSPQERIKFRPTPEEIAEVGIYHLSVAPDGIISFGQGCEGEPSLAADNIAAGIKLIRAKTKKGQINMNSNAGWTEGIKKIVDAGLDSLRVSIISAREEGYDAYYRASYHLADVKASIRYALDHGVYVSLNLLYFPGFNDREEELAAWQEFFRELPVQMIQVRNLNIDPDAFLDIMPEPQGKILGTRRFIAALHEEFPQLVIGSFSHYVEA</sequence>
<keyword evidence="2" id="KW-0004">4Fe-4S</keyword>
<keyword evidence="4" id="KW-0479">Metal-binding</keyword>